<dbReference type="Proteomes" id="UP000187209">
    <property type="component" value="Unassembled WGS sequence"/>
</dbReference>
<name>A0A1R2BCS7_9CILI</name>
<reference evidence="3 4" key="1">
    <citation type="submission" date="2016-11" db="EMBL/GenBank/DDBJ databases">
        <title>The macronuclear genome of Stentor coeruleus: a giant cell with tiny introns.</title>
        <authorList>
            <person name="Slabodnick M."/>
            <person name="Ruby J.G."/>
            <person name="Reiff S.B."/>
            <person name="Swart E.C."/>
            <person name="Gosai S."/>
            <person name="Prabakaran S."/>
            <person name="Witkowska E."/>
            <person name="Larue G.E."/>
            <person name="Fisher S."/>
            <person name="Freeman R.M."/>
            <person name="Gunawardena J."/>
            <person name="Chu W."/>
            <person name="Stover N.A."/>
            <person name="Gregory B.D."/>
            <person name="Nowacki M."/>
            <person name="Derisi J."/>
            <person name="Roy S.W."/>
            <person name="Marshall W.F."/>
            <person name="Sood P."/>
        </authorList>
    </citation>
    <scope>NUCLEOTIDE SEQUENCE [LARGE SCALE GENOMIC DNA]</scope>
    <source>
        <strain evidence="3">WM001</strain>
    </source>
</reference>
<feature type="coiled-coil region" evidence="1">
    <location>
        <begin position="152"/>
        <end position="179"/>
    </location>
</feature>
<evidence type="ECO:0000256" key="1">
    <source>
        <dbReference type="SAM" id="Coils"/>
    </source>
</evidence>
<evidence type="ECO:0000313" key="4">
    <source>
        <dbReference type="Proteomes" id="UP000187209"/>
    </source>
</evidence>
<dbReference type="SUPFAM" id="SSF64268">
    <property type="entry name" value="PX domain"/>
    <property type="match status" value="1"/>
</dbReference>
<protein>
    <recommendedName>
        <fullName evidence="2">PX domain-containing protein</fullName>
    </recommendedName>
</protein>
<dbReference type="AlphaFoldDB" id="A0A1R2BCS7"/>
<dbReference type="EMBL" id="MPUH01000742">
    <property type="protein sequence ID" value="OMJ74569.1"/>
    <property type="molecule type" value="Genomic_DNA"/>
</dbReference>
<comment type="caution">
    <text evidence="3">The sequence shown here is derived from an EMBL/GenBank/DDBJ whole genome shotgun (WGS) entry which is preliminary data.</text>
</comment>
<dbReference type="CDD" id="cd06093">
    <property type="entry name" value="PX_domain"/>
    <property type="match status" value="1"/>
</dbReference>
<dbReference type="InterPro" id="IPR001683">
    <property type="entry name" value="PX_dom"/>
</dbReference>
<evidence type="ECO:0000313" key="3">
    <source>
        <dbReference type="EMBL" id="OMJ74569.1"/>
    </source>
</evidence>
<gene>
    <name evidence="3" type="ORF">SteCoe_26468</name>
</gene>
<sequence>MEKEVELIVKIQEHCFESENWIKTIKYIIKVTDLTGESTVKRSSKDFKLLRNYLVTWWPGCPIPAIPNAYTKKKPNQSLIPMCIIAHDIFLSKIISKDFFIKSEIVEAFIRNPGKFSLNTFIYKISNYSAIAEKFEDSFKEDLDYQINTDIIIQLHEVREKLIKNLKTAENLEKLIRNNCGSVDRFKKISQDLNKEYYVVQQWLKSGIEEKILDFMEINPRQNIEIWFVSQKETYDGVIEAIHSIDELIKAREHTESNINSTSLELNKLALGKRTFASFISKSEDIMKRKHQQLDELNDKLKALDIIIPIISSKLLNIDVPDIEKKYSQSFKDEVKGLLGIFAKKLGDIKKTIMKR</sequence>
<dbReference type="GO" id="GO:0035091">
    <property type="term" value="F:phosphatidylinositol binding"/>
    <property type="evidence" value="ECO:0007669"/>
    <property type="project" value="InterPro"/>
</dbReference>
<dbReference type="Pfam" id="PF00787">
    <property type="entry name" value="PX"/>
    <property type="match status" value="1"/>
</dbReference>
<proteinExistence type="predicted"/>
<feature type="coiled-coil region" evidence="1">
    <location>
        <begin position="280"/>
        <end position="307"/>
    </location>
</feature>
<keyword evidence="4" id="KW-1185">Reference proteome</keyword>
<dbReference type="Gene3D" id="3.30.1520.10">
    <property type="entry name" value="Phox-like domain"/>
    <property type="match status" value="1"/>
</dbReference>
<organism evidence="3 4">
    <name type="scientific">Stentor coeruleus</name>
    <dbReference type="NCBI Taxonomy" id="5963"/>
    <lineage>
        <taxon>Eukaryota</taxon>
        <taxon>Sar</taxon>
        <taxon>Alveolata</taxon>
        <taxon>Ciliophora</taxon>
        <taxon>Postciliodesmatophora</taxon>
        <taxon>Heterotrichea</taxon>
        <taxon>Heterotrichida</taxon>
        <taxon>Stentoridae</taxon>
        <taxon>Stentor</taxon>
    </lineage>
</organism>
<dbReference type="InterPro" id="IPR036871">
    <property type="entry name" value="PX_dom_sf"/>
</dbReference>
<accession>A0A1R2BCS7</accession>
<feature type="domain" description="PX" evidence="2">
    <location>
        <begin position="35"/>
        <end position="111"/>
    </location>
</feature>
<evidence type="ECO:0000259" key="2">
    <source>
        <dbReference type="Pfam" id="PF00787"/>
    </source>
</evidence>
<keyword evidence="1" id="KW-0175">Coiled coil</keyword>